<name>A0ABR1QGQ1_9PEZI</name>
<keyword evidence="4" id="KW-1185">Reference proteome</keyword>
<keyword evidence="2" id="KW-0732">Signal</keyword>
<feature type="chain" id="PRO_5046262397" evidence="2">
    <location>
        <begin position="19"/>
        <end position="247"/>
    </location>
</feature>
<accession>A0ABR1QGQ1</accession>
<proteinExistence type="predicted"/>
<evidence type="ECO:0000313" key="3">
    <source>
        <dbReference type="EMBL" id="KAK7955813.1"/>
    </source>
</evidence>
<dbReference type="RefSeq" id="XP_066701119.1">
    <property type="nucleotide sequence ID" value="XM_066841257.1"/>
</dbReference>
<dbReference type="Proteomes" id="UP001391051">
    <property type="component" value="Unassembled WGS sequence"/>
</dbReference>
<evidence type="ECO:0000256" key="2">
    <source>
        <dbReference type="SAM" id="SignalP"/>
    </source>
</evidence>
<protein>
    <submittedName>
        <fullName evidence="3">Uncharacterized protein</fullName>
    </submittedName>
</protein>
<comment type="caution">
    <text evidence="3">The sequence shown here is derived from an EMBL/GenBank/DDBJ whole genome shotgun (WGS) entry which is preliminary data.</text>
</comment>
<dbReference type="EMBL" id="JAQQWE010000004">
    <property type="protein sequence ID" value="KAK7955813.1"/>
    <property type="molecule type" value="Genomic_DNA"/>
</dbReference>
<reference evidence="3 4" key="1">
    <citation type="submission" date="2023-01" db="EMBL/GenBank/DDBJ databases">
        <title>Analysis of 21 Apiospora genomes using comparative genomics revels a genus with tremendous synthesis potential of carbohydrate active enzymes and secondary metabolites.</title>
        <authorList>
            <person name="Sorensen T."/>
        </authorList>
    </citation>
    <scope>NUCLEOTIDE SEQUENCE [LARGE SCALE GENOMIC DNA]</scope>
    <source>
        <strain evidence="3 4">CBS 24483</strain>
    </source>
</reference>
<evidence type="ECO:0000313" key="4">
    <source>
        <dbReference type="Proteomes" id="UP001391051"/>
    </source>
</evidence>
<sequence>MKYATIAADAALLPLVWASADLDSRSSKTYEISNLTASCYDAYETHYCVWDLMVSASTNPNFGEGVETMCESPSGALIGCDPGESGSYSLATRVHEHNNTLLVTLRSHSDEARMAMPLEDLVAVADPPETMYGGKSAMWSFKGGKAFVVPAQDLDVTPDDPPFIAPSAVEWDLASASASGIATAANGAPTKKASSSTVASVTAAPTADPEPSATDAAASASATPNGATREGAFAGVLFSVGLMALVF</sequence>
<gene>
    <name evidence="3" type="ORF">PG986_005035</name>
</gene>
<organism evidence="3 4">
    <name type="scientific">Apiospora aurea</name>
    <dbReference type="NCBI Taxonomy" id="335848"/>
    <lineage>
        <taxon>Eukaryota</taxon>
        <taxon>Fungi</taxon>
        <taxon>Dikarya</taxon>
        <taxon>Ascomycota</taxon>
        <taxon>Pezizomycotina</taxon>
        <taxon>Sordariomycetes</taxon>
        <taxon>Xylariomycetidae</taxon>
        <taxon>Amphisphaeriales</taxon>
        <taxon>Apiosporaceae</taxon>
        <taxon>Apiospora</taxon>
    </lineage>
</organism>
<feature type="signal peptide" evidence="2">
    <location>
        <begin position="1"/>
        <end position="18"/>
    </location>
</feature>
<feature type="region of interest" description="Disordered" evidence="1">
    <location>
        <begin position="186"/>
        <end position="225"/>
    </location>
</feature>
<feature type="compositionally biased region" description="Low complexity" evidence="1">
    <location>
        <begin position="186"/>
        <end position="224"/>
    </location>
</feature>
<evidence type="ECO:0000256" key="1">
    <source>
        <dbReference type="SAM" id="MobiDB-lite"/>
    </source>
</evidence>
<dbReference type="GeneID" id="92074319"/>